<organism evidence="1 2">
    <name type="scientific">Marasmius crinis-equi</name>
    <dbReference type="NCBI Taxonomy" id="585013"/>
    <lineage>
        <taxon>Eukaryota</taxon>
        <taxon>Fungi</taxon>
        <taxon>Dikarya</taxon>
        <taxon>Basidiomycota</taxon>
        <taxon>Agaricomycotina</taxon>
        <taxon>Agaricomycetes</taxon>
        <taxon>Agaricomycetidae</taxon>
        <taxon>Agaricales</taxon>
        <taxon>Marasmiineae</taxon>
        <taxon>Marasmiaceae</taxon>
        <taxon>Marasmius</taxon>
    </lineage>
</organism>
<proteinExistence type="predicted"/>
<sequence length="278" mass="31309">MLTVSRRFYHSINAFRRTLHDIDKLLLRFFTLGEIRTFRNIQACDGCLISGSLALQYFAGVVWADSDMDIYCYPESFTRLVHFLLRIGYDYSKEGRMAELQAAIKNIQQGVGTFAPYTQRADAILGVLSFTRLRNGSTRKIQIVAVRLLSAHEAPSAFKKYSERGWQVVGSASALSGLRRAGEFVRDRAVGDSATWIIELRGVGMTLDSDSIHLKWLLAHSWSHLKTTRGLVRVGAEVGGRCSWRWPLTFAAGCQHLRLHGPDLKEDCDICEHALVDE</sequence>
<reference evidence="1 2" key="1">
    <citation type="submission" date="2024-02" db="EMBL/GenBank/DDBJ databases">
        <title>A draft genome for the cacao thread blight pathogen Marasmius crinis-equi.</title>
        <authorList>
            <person name="Cohen S.P."/>
            <person name="Baruah I.K."/>
            <person name="Amoako-Attah I."/>
            <person name="Bukari Y."/>
            <person name="Meinhardt L.W."/>
            <person name="Bailey B.A."/>
        </authorList>
    </citation>
    <scope>NUCLEOTIDE SEQUENCE [LARGE SCALE GENOMIC DNA]</scope>
    <source>
        <strain evidence="1 2">GH-76</strain>
    </source>
</reference>
<name>A0ABR3FX61_9AGAR</name>
<dbReference type="Proteomes" id="UP001465976">
    <property type="component" value="Unassembled WGS sequence"/>
</dbReference>
<accession>A0ABR3FX61</accession>
<comment type="caution">
    <text evidence="1">The sequence shown here is derived from an EMBL/GenBank/DDBJ whole genome shotgun (WGS) entry which is preliminary data.</text>
</comment>
<keyword evidence="2" id="KW-1185">Reference proteome</keyword>
<evidence type="ECO:0000313" key="2">
    <source>
        <dbReference type="Proteomes" id="UP001465976"/>
    </source>
</evidence>
<gene>
    <name evidence="1" type="ORF">V5O48_001852</name>
</gene>
<evidence type="ECO:0000313" key="1">
    <source>
        <dbReference type="EMBL" id="KAL0580142.1"/>
    </source>
</evidence>
<protein>
    <submittedName>
        <fullName evidence="1">Uncharacterized protein</fullName>
    </submittedName>
</protein>
<dbReference type="EMBL" id="JBAHYK010000038">
    <property type="protein sequence ID" value="KAL0580142.1"/>
    <property type="molecule type" value="Genomic_DNA"/>
</dbReference>